<dbReference type="STRING" id="571913.VV02_09490"/>
<dbReference type="GO" id="GO:0009231">
    <property type="term" value="P:riboflavin biosynthetic process"/>
    <property type="evidence" value="ECO:0007669"/>
    <property type="project" value="InterPro"/>
</dbReference>
<reference evidence="2 3" key="1">
    <citation type="submission" date="2015-03" db="EMBL/GenBank/DDBJ databases">
        <title>Luteipulveratus halotolerans sp. nov., a novel actinobacterium (Dermacoccaceae) from Sarawak, Malaysia.</title>
        <authorList>
            <person name="Juboi H."/>
            <person name="Basik A."/>
            <person name="Shamsul S.S."/>
            <person name="Arnold P."/>
            <person name="Schmitt E.K."/>
            <person name="Sanglier J.-J."/>
            <person name="Yeo T."/>
        </authorList>
    </citation>
    <scope>NUCLEOTIDE SEQUENCE [LARGE SCALE GENOMIC DNA]</scope>
    <source>
        <strain evidence="2 3">MN07-A0370</strain>
    </source>
</reference>
<sequence>MSTVIMQAVCSVDGFIADENDQIGTMFEWYDNGDVELPLFEGTMITHLSQASADYLKPFWDQIKVTIIGRRLFDITHGWGGRPPTGDHVIVVSHRPPPAEWLEEFPDAPYIFATSVEDGIAKAKELAGDGIVCVCAGDVAGQAFAAGLVDEVEMDVAPAVFGSGKRFFGSYDGAEVVLEDPTVVQGDRVTHVRYQVRR</sequence>
<dbReference type="AlphaFoldDB" id="A0A0K1JQ01"/>
<proteinExistence type="predicted"/>
<gene>
    <name evidence="2" type="ORF">VV02_09490</name>
</gene>
<dbReference type="InterPro" id="IPR024072">
    <property type="entry name" value="DHFR-like_dom_sf"/>
</dbReference>
<dbReference type="SUPFAM" id="SSF53597">
    <property type="entry name" value="Dihydrofolate reductase-like"/>
    <property type="match status" value="1"/>
</dbReference>
<dbReference type="GO" id="GO:0008703">
    <property type="term" value="F:5-amino-6-(5-phosphoribosylamino)uracil reductase activity"/>
    <property type="evidence" value="ECO:0007669"/>
    <property type="project" value="InterPro"/>
</dbReference>
<dbReference type="OrthoDB" id="3820697at2"/>
<evidence type="ECO:0000313" key="2">
    <source>
        <dbReference type="EMBL" id="AKU18786.1"/>
    </source>
</evidence>
<name>A0A0K1JQ01_9MICO</name>
<dbReference type="Pfam" id="PF01872">
    <property type="entry name" value="RibD_C"/>
    <property type="match status" value="1"/>
</dbReference>
<dbReference type="Proteomes" id="UP000066480">
    <property type="component" value="Chromosome"/>
</dbReference>
<dbReference type="InterPro" id="IPR002734">
    <property type="entry name" value="RibDG_C"/>
</dbReference>
<dbReference type="KEGG" id="lmoi:VV02_09490"/>
<dbReference type="RefSeq" id="WP_052596774.1">
    <property type="nucleotide sequence ID" value="NZ_CP011112.1"/>
</dbReference>
<feature type="domain" description="Bacterial bifunctional deaminase-reductase C-terminal" evidence="1">
    <location>
        <begin position="3"/>
        <end position="174"/>
    </location>
</feature>
<evidence type="ECO:0000259" key="1">
    <source>
        <dbReference type="Pfam" id="PF01872"/>
    </source>
</evidence>
<dbReference type="EMBL" id="CP011112">
    <property type="protein sequence ID" value="AKU18786.1"/>
    <property type="molecule type" value="Genomic_DNA"/>
</dbReference>
<evidence type="ECO:0000313" key="3">
    <source>
        <dbReference type="Proteomes" id="UP000066480"/>
    </source>
</evidence>
<protein>
    <submittedName>
        <fullName evidence="2">Dihydrofolate reductase</fullName>
    </submittedName>
</protein>
<dbReference type="Gene3D" id="3.40.430.10">
    <property type="entry name" value="Dihydrofolate Reductase, subunit A"/>
    <property type="match status" value="1"/>
</dbReference>
<accession>A0A0K1JQ01</accession>
<organism evidence="2 3">
    <name type="scientific">Luteipulveratus mongoliensis</name>
    <dbReference type="NCBI Taxonomy" id="571913"/>
    <lineage>
        <taxon>Bacteria</taxon>
        <taxon>Bacillati</taxon>
        <taxon>Actinomycetota</taxon>
        <taxon>Actinomycetes</taxon>
        <taxon>Micrococcales</taxon>
        <taxon>Dermacoccaceae</taxon>
        <taxon>Luteipulveratus</taxon>
    </lineage>
</organism>
<keyword evidence="3" id="KW-1185">Reference proteome</keyword>